<dbReference type="GO" id="GO:0071555">
    <property type="term" value="P:cell wall organization"/>
    <property type="evidence" value="ECO:0007669"/>
    <property type="project" value="UniProtKB-KW"/>
</dbReference>
<keyword evidence="9" id="KW-0573">Peptidoglycan synthesis</keyword>
<evidence type="ECO:0000256" key="3">
    <source>
        <dbReference type="ARBA" id="ARBA00022475"/>
    </source>
</evidence>
<reference evidence="16" key="1">
    <citation type="submission" date="2018-05" db="EMBL/GenBank/DDBJ databases">
        <authorList>
            <person name="Lanie J.A."/>
            <person name="Ng W.-L."/>
            <person name="Kazmierczak K.M."/>
            <person name="Andrzejewski T.M."/>
            <person name="Davidsen T.M."/>
            <person name="Wayne K.J."/>
            <person name="Tettelin H."/>
            <person name="Glass J.I."/>
            <person name="Rusch D."/>
            <person name="Podicherti R."/>
            <person name="Tsui H.-C.T."/>
            <person name="Winkler M.E."/>
        </authorList>
    </citation>
    <scope>NUCLEOTIDE SEQUENCE</scope>
</reference>
<dbReference type="Pfam" id="PF00905">
    <property type="entry name" value="Transpeptidase"/>
    <property type="match status" value="1"/>
</dbReference>
<protein>
    <recommendedName>
        <fullName evidence="17">Penicillin-binding protein 2</fullName>
    </recommendedName>
</protein>
<dbReference type="InterPro" id="IPR001460">
    <property type="entry name" value="PCN-bd_Tpept"/>
</dbReference>
<dbReference type="SUPFAM" id="SSF56519">
    <property type="entry name" value="Penicillin binding protein dimerisation domain"/>
    <property type="match status" value="1"/>
</dbReference>
<feature type="transmembrane region" description="Helical" evidence="13">
    <location>
        <begin position="12"/>
        <end position="33"/>
    </location>
</feature>
<dbReference type="GO" id="GO:0008658">
    <property type="term" value="F:penicillin binding"/>
    <property type="evidence" value="ECO:0007669"/>
    <property type="project" value="InterPro"/>
</dbReference>
<keyword evidence="12" id="KW-0961">Cell wall biogenesis/degradation</keyword>
<dbReference type="GO" id="GO:0009002">
    <property type="term" value="F:serine-type D-Ala-D-Ala carboxypeptidase activity"/>
    <property type="evidence" value="ECO:0007669"/>
    <property type="project" value="InterPro"/>
</dbReference>
<dbReference type="Gene3D" id="3.40.710.10">
    <property type="entry name" value="DD-peptidase/beta-lactamase superfamily"/>
    <property type="match status" value="1"/>
</dbReference>
<evidence type="ECO:0000256" key="10">
    <source>
        <dbReference type="ARBA" id="ARBA00022989"/>
    </source>
</evidence>
<dbReference type="Pfam" id="PF03717">
    <property type="entry name" value="PBP_dimer"/>
    <property type="match status" value="1"/>
</dbReference>
<dbReference type="InterPro" id="IPR050515">
    <property type="entry name" value="Beta-lactam/transpept"/>
</dbReference>
<evidence type="ECO:0000259" key="14">
    <source>
        <dbReference type="Pfam" id="PF00905"/>
    </source>
</evidence>
<evidence type="ECO:0000256" key="5">
    <source>
        <dbReference type="ARBA" id="ARBA00022670"/>
    </source>
</evidence>
<dbReference type="InterPro" id="IPR036138">
    <property type="entry name" value="PBP_dimer_sf"/>
</dbReference>
<evidence type="ECO:0000256" key="7">
    <source>
        <dbReference type="ARBA" id="ARBA00022801"/>
    </source>
</evidence>
<keyword evidence="3" id="KW-1003">Cell membrane</keyword>
<dbReference type="Gene3D" id="3.90.1310.10">
    <property type="entry name" value="Penicillin-binding protein 2a (Domain 2)"/>
    <property type="match status" value="1"/>
</dbReference>
<keyword evidence="11 13" id="KW-0472">Membrane</keyword>
<feature type="domain" description="Penicillin-binding protein transpeptidase" evidence="14">
    <location>
        <begin position="262"/>
        <end position="575"/>
    </location>
</feature>
<keyword evidence="6 13" id="KW-0812">Transmembrane</keyword>
<dbReference type="GO" id="GO:0005886">
    <property type="term" value="C:plasma membrane"/>
    <property type="evidence" value="ECO:0007669"/>
    <property type="project" value="UniProtKB-SubCell"/>
</dbReference>
<accession>A0A381RIP7</accession>
<proteinExistence type="predicted"/>
<dbReference type="GO" id="GO:0071972">
    <property type="term" value="F:peptidoglycan L,D-transpeptidase activity"/>
    <property type="evidence" value="ECO:0007669"/>
    <property type="project" value="TreeGrafter"/>
</dbReference>
<dbReference type="NCBIfam" id="TIGR03423">
    <property type="entry name" value="pbp2_mrdA"/>
    <property type="match status" value="1"/>
</dbReference>
<organism evidence="16">
    <name type="scientific">marine metagenome</name>
    <dbReference type="NCBI Taxonomy" id="408172"/>
    <lineage>
        <taxon>unclassified sequences</taxon>
        <taxon>metagenomes</taxon>
        <taxon>ecological metagenomes</taxon>
    </lineage>
</organism>
<dbReference type="GO" id="GO:0008360">
    <property type="term" value="P:regulation of cell shape"/>
    <property type="evidence" value="ECO:0007669"/>
    <property type="project" value="UniProtKB-KW"/>
</dbReference>
<evidence type="ECO:0000256" key="6">
    <source>
        <dbReference type="ARBA" id="ARBA00022692"/>
    </source>
</evidence>
<dbReference type="PANTHER" id="PTHR30627">
    <property type="entry name" value="PEPTIDOGLYCAN D,D-TRANSPEPTIDASE"/>
    <property type="match status" value="1"/>
</dbReference>
<evidence type="ECO:0000256" key="12">
    <source>
        <dbReference type="ARBA" id="ARBA00023316"/>
    </source>
</evidence>
<evidence type="ECO:0000313" key="16">
    <source>
        <dbReference type="EMBL" id="SUZ91104.1"/>
    </source>
</evidence>
<keyword evidence="5" id="KW-0645">Protease</keyword>
<dbReference type="PANTHER" id="PTHR30627:SF2">
    <property type="entry name" value="PEPTIDOGLYCAN D,D-TRANSPEPTIDASE MRDA"/>
    <property type="match status" value="1"/>
</dbReference>
<evidence type="ECO:0008006" key="17">
    <source>
        <dbReference type="Google" id="ProtNLM"/>
    </source>
</evidence>
<dbReference type="InterPro" id="IPR005311">
    <property type="entry name" value="PBP_dimer"/>
</dbReference>
<dbReference type="AlphaFoldDB" id="A0A381RIP7"/>
<evidence type="ECO:0000259" key="15">
    <source>
        <dbReference type="Pfam" id="PF03717"/>
    </source>
</evidence>
<evidence type="ECO:0000256" key="8">
    <source>
        <dbReference type="ARBA" id="ARBA00022960"/>
    </source>
</evidence>
<evidence type="ECO:0000256" key="2">
    <source>
        <dbReference type="ARBA" id="ARBA00004236"/>
    </source>
</evidence>
<evidence type="ECO:0000256" key="1">
    <source>
        <dbReference type="ARBA" id="ARBA00004167"/>
    </source>
</evidence>
<dbReference type="EMBL" id="UINC01001948">
    <property type="protein sequence ID" value="SUZ91104.1"/>
    <property type="molecule type" value="Genomic_DNA"/>
</dbReference>
<keyword evidence="7" id="KW-0378">Hydrolase</keyword>
<sequence length="592" mass="67561">MLKAENLISKQRYYIVTGVVIFLMLILLSRFFYLQIFRYEKYKHKAEINRIRAVTVNAPRGLILDRNGNILVDNYPTYILTAIPGEMEQKEKIFNSISQCTGIDSLIIAENFKKYYRAKFVPTRLMKDLTFHQISILEENILDLPGVNYKQFPERYYPSRINGSHFLGYLKEVDKPVQEKLGNPNVYELGDLIGWSGLEKFYESQLKGTRGVKYLEVDALGREMEEVKGYNNRRSEPGADIRLMIDADLQLLMEEKMKDYRGIAVLSNPKTGEILAYVSKPDYPPNIFTGKMLKDDWNEVRNDPHRPLIDRVITGLYPPGSTFKIITALALLEENLLDPSKEVECNGSYQFGDRTFHCWNETGHGSVNLQTGIAQSCNIYFYQMVQKLSLSQWADNCFDFGFGQETGIDLVYEKRGVIPTEKYMNRKYGKWGWSRGNLLNLALGQGDILVTPIQMVQFINQIATHGNAERLHFVKKDNEEKGIRPRYSDNTWNKIEKYLLSTVTDNQGTGRSADPKIKGLIIGGKTGTAENPHGDPHAWFIGFGKKDNQILTTVILVENGGHGGEIAAPIARNAYSRYFLPIKQSQIVLKTP</sequence>
<dbReference type="InterPro" id="IPR017790">
    <property type="entry name" value="Penicillin-binding_protein_2"/>
</dbReference>
<keyword evidence="8" id="KW-0133">Cell shape</keyword>
<dbReference type="GO" id="GO:0009252">
    <property type="term" value="P:peptidoglycan biosynthetic process"/>
    <property type="evidence" value="ECO:0007669"/>
    <property type="project" value="UniProtKB-KW"/>
</dbReference>
<name>A0A381RIP7_9ZZZZ</name>
<dbReference type="SUPFAM" id="SSF56601">
    <property type="entry name" value="beta-lactamase/transpeptidase-like"/>
    <property type="match status" value="1"/>
</dbReference>
<evidence type="ECO:0000256" key="13">
    <source>
        <dbReference type="SAM" id="Phobius"/>
    </source>
</evidence>
<dbReference type="InterPro" id="IPR012338">
    <property type="entry name" value="Beta-lactam/transpept-like"/>
</dbReference>
<evidence type="ECO:0000256" key="9">
    <source>
        <dbReference type="ARBA" id="ARBA00022984"/>
    </source>
</evidence>
<comment type="subcellular location">
    <subcellularLocation>
        <location evidence="2">Cell membrane</location>
    </subcellularLocation>
    <subcellularLocation>
        <location evidence="1">Membrane</location>
        <topology evidence="1">Single-pass membrane protein</topology>
    </subcellularLocation>
</comment>
<feature type="domain" description="Penicillin-binding protein dimerisation" evidence="15">
    <location>
        <begin position="56"/>
        <end position="227"/>
    </location>
</feature>
<keyword evidence="10 13" id="KW-1133">Transmembrane helix</keyword>
<gene>
    <name evidence="16" type="ORF">METZ01_LOCUS43958</name>
</gene>
<keyword evidence="4" id="KW-0997">Cell inner membrane</keyword>
<evidence type="ECO:0000256" key="11">
    <source>
        <dbReference type="ARBA" id="ARBA00023136"/>
    </source>
</evidence>
<dbReference type="GO" id="GO:0006508">
    <property type="term" value="P:proteolysis"/>
    <property type="evidence" value="ECO:0007669"/>
    <property type="project" value="UniProtKB-KW"/>
</dbReference>
<evidence type="ECO:0000256" key="4">
    <source>
        <dbReference type="ARBA" id="ARBA00022519"/>
    </source>
</evidence>